<gene>
    <name evidence="3" type="ORF">BB560_001175</name>
</gene>
<feature type="compositionally biased region" description="Basic and acidic residues" evidence="2">
    <location>
        <begin position="195"/>
        <end position="213"/>
    </location>
</feature>
<comment type="caution">
    <text evidence="3">The sequence shown here is derived from an EMBL/GenBank/DDBJ whole genome shotgun (WGS) entry which is preliminary data.</text>
</comment>
<evidence type="ECO:0000256" key="2">
    <source>
        <dbReference type="SAM" id="MobiDB-lite"/>
    </source>
</evidence>
<accession>A0A2T9ZIA6</accession>
<dbReference type="EMBL" id="MBFS01000137">
    <property type="protein sequence ID" value="PVV04325.1"/>
    <property type="molecule type" value="Genomic_DNA"/>
</dbReference>
<protein>
    <submittedName>
        <fullName evidence="3">Uncharacterized protein</fullName>
    </submittedName>
</protein>
<feature type="compositionally biased region" description="Basic and acidic residues" evidence="2">
    <location>
        <begin position="229"/>
        <end position="243"/>
    </location>
</feature>
<comment type="similarity">
    <text evidence="1">Belongs to the rtf2 family.</text>
</comment>
<dbReference type="PANTHER" id="PTHR12775:SF0">
    <property type="entry name" value="REPLICATION TERMINATION FACTOR 2"/>
    <property type="match status" value="1"/>
</dbReference>
<keyword evidence="4" id="KW-1185">Reference proteome</keyword>
<dbReference type="CDD" id="cd16653">
    <property type="entry name" value="RING-like_Rtf2"/>
    <property type="match status" value="1"/>
</dbReference>
<proteinExistence type="inferred from homology"/>
<dbReference type="InterPro" id="IPR027799">
    <property type="entry name" value="Rtf2_RING-finger"/>
</dbReference>
<dbReference type="GO" id="GO:0006274">
    <property type="term" value="P:DNA replication termination"/>
    <property type="evidence" value="ECO:0007669"/>
    <property type="project" value="TreeGrafter"/>
</dbReference>
<dbReference type="InterPro" id="IPR006735">
    <property type="entry name" value="Rtf2"/>
</dbReference>
<dbReference type="OrthoDB" id="247013at2759"/>
<reference evidence="3 4" key="1">
    <citation type="journal article" date="2018" name="MBio">
        <title>Comparative Genomics Reveals the Core Gene Toolbox for the Fungus-Insect Symbiosis.</title>
        <authorList>
            <person name="Wang Y."/>
            <person name="Stata M."/>
            <person name="Wang W."/>
            <person name="Stajich J.E."/>
            <person name="White M.M."/>
            <person name="Moncalvo J.M."/>
        </authorList>
    </citation>
    <scope>NUCLEOTIDE SEQUENCE [LARGE SCALE GENOMIC DNA]</scope>
    <source>
        <strain evidence="3 4">SC-DP-2</strain>
    </source>
</reference>
<sequence>MGNDGGSIPRRAELVKQKKKKEKVDPILHAISIWFFCALSKVPLSNPIVVDEVGKLYNREAILKHLLDPNGSYGDADQICAYIKSIKDVKTLKLTSNPGYEAKKAHASVGQVPQFICPILQKEMNGRNRFTANWNCGCVVSEEAIKSVGSEECLNCNKKYGSEDLILINPDESELKDLKVRMKARREKRKLLKKLKADKNKESAGTKHLDSDHINSQSANKTTTNNDPSHNDTTKPELDPSELKKRKYTEHRQDRLKAKALKSSLTAPNSGTLNRSIQASKIIEKYSSNPIKNNSVTSSIFLSNDDRKRMEENKNHLFKGTFNRYVA</sequence>
<dbReference type="AlphaFoldDB" id="A0A2T9ZIA6"/>
<evidence type="ECO:0000313" key="4">
    <source>
        <dbReference type="Proteomes" id="UP000245609"/>
    </source>
</evidence>
<feature type="compositionally biased region" description="Polar residues" evidence="2">
    <location>
        <begin position="263"/>
        <end position="272"/>
    </location>
</feature>
<organism evidence="3 4">
    <name type="scientific">Smittium megazygosporum</name>
    <dbReference type="NCBI Taxonomy" id="133381"/>
    <lineage>
        <taxon>Eukaryota</taxon>
        <taxon>Fungi</taxon>
        <taxon>Fungi incertae sedis</taxon>
        <taxon>Zoopagomycota</taxon>
        <taxon>Kickxellomycotina</taxon>
        <taxon>Harpellomycetes</taxon>
        <taxon>Harpellales</taxon>
        <taxon>Legeriomycetaceae</taxon>
        <taxon>Smittium</taxon>
    </lineage>
</organism>
<dbReference type="Pfam" id="PF04641">
    <property type="entry name" value="Rtf2"/>
    <property type="match status" value="1"/>
</dbReference>
<dbReference type="GO" id="GO:0005634">
    <property type="term" value="C:nucleus"/>
    <property type="evidence" value="ECO:0007669"/>
    <property type="project" value="TreeGrafter"/>
</dbReference>
<feature type="compositionally biased region" description="Polar residues" evidence="2">
    <location>
        <begin position="214"/>
        <end position="228"/>
    </location>
</feature>
<evidence type="ECO:0000313" key="3">
    <source>
        <dbReference type="EMBL" id="PVV04325.1"/>
    </source>
</evidence>
<dbReference type="PANTHER" id="PTHR12775">
    <property type="entry name" value="PROTEIN C20ORF43 HOMOLOG"/>
    <property type="match status" value="1"/>
</dbReference>
<name>A0A2T9ZIA6_9FUNG</name>
<dbReference type="Proteomes" id="UP000245609">
    <property type="component" value="Unassembled WGS sequence"/>
</dbReference>
<evidence type="ECO:0000256" key="1">
    <source>
        <dbReference type="ARBA" id="ARBA00009885"/>
    </source>
</evidence>
<feature type="region of interest" description="Disordered" evidence="2">
    <location>
        <begin position="192"/>
        <end position="272"/>
    </location>
</feature>